<accession>A0A834I2P3</accession>
<comment type="caution">
    <text evidence="1">The sequence shown here is derived from an EMBL/GenBank/DDBJ whole genome shotgun (WGS) entry which is preliminary data.</text>
</comment>
<dbReference type="Proteomes" id="UP000625711">
    <property type="component" value="Unassembled WGS sequence"/>
</dbReference>
<evidence type="ECO:0000313" key="2">
    <source>
        <dbReference type="Proteomes" id="UP000625711"/>
    </source>
</evidence>
<reference evidence="1" key="1">
    <citation type="submission" date="2020-08" db="EMBL/GenBank/DDBJ databases">
        <title>Genome sequencing and assembly of the red palm weevil Rhynchophorus ferrugineus.</title>
        <authorList>
            <person name="Dias G.B."/>
            <person name="Bergman C.M."/>
            <person name="Manee M."/>
        </authorList>
    </citation>
    <scope>NUCLEOTIDE SEQUENCE</scope>
    <source>
        <strain evidence="1">AA-2017</strain>
        <tissue evidence="1">Whole larva</tissue>
    </source>
</reference>
<sequence length="171" mass="18612">MALPTPLATRATFCSDKYRKNGSPMTSALGRKTGCLAASAADRRGLRVSARDIIYERPPTAPPGLTIVKVAGRYPGPPPQSDIPSTLIKCAAAIREIPHRLTKLLFKSCQFGRLITTVTGRGRPRGTPSTCASRPPHRYPFHFVTYVCISESISKLQLHQALRLLSSTKAQ</sequence>
<organism evidence="1 2">
    <name type="scientific">Rhynchophorus ferrugineus</name>
    <name type="common">Red palm weevil</name>
    <name type="synonym">Curculio ferrugineus</name>
    <dbReference type="NCBI Taxonomy" id="354439"/>
    <lineage>
        <taxon>Eukaryota</taxon>
        <taxon>Metazoa</taxon>
        <taxon>Ecdysozoa</taxon>
        <taxon>Arthropoda</taxon>
        <taxon>Hexapoda</taxon>
        <taxon>Insecta</taxon>
        <taxon>Pterygota</taxon>
        <taxon>Neoptera</taxon>
        <taxon>Endopterygota</taxon>
        <taxon>Coleoptera</taxon>
        <taxon>Polyphaga</taxon>
        <taxon>Cucujiformia</taxon>
        <taxon>Curculionidae</taxon>
        <taxon>Dryophthorinae</taxon>
        <taxon>Rhynchophorus</taxon>
    </lineage>
</organism>
<evidence type="ECO:0000313" key="1">
    <source>
        <dbReference type="EMBL" id="KAF7273320.1"/>
    </source>
</evidence>
<protein>
    <submittedName>
        <fullName evidence="1">Uncharacterized protein</fullName>
    </submittedName>
</protein>
<name>A0A834I2P3_RHYFE</name>
<dbReference type="AlphaFoldDB" id="A0A834I2P3"/>
<gene>
    <name evidence="1" type="ORF">GWI33_013974</name>
</gene>
<proteinExistence type="predicted"/>
<dbReference type="EMBL" id="JAACXV010013493">
    <property type="protein sequence ID" value="KAF7273320.1"/>
    <property type="molecule type" value="Genomic_DNA"/>
</dbReference>
<keyword evidence="2" id="KW-1185">Reference proteome</keyword>